<evidence type="ECO:0000256" key="1">
    <source>
        <dbReference type="SAM" id="Phobius"/>
    </source>
</evidence>
<proteinExistence type="predicted"/>
<reference evidence="2" key="1">
    <citation type="submission" date="2019-08" db="EMBL/GenBank/DDBJ databases">
        <authorList>
            <person name="Kucharzyk K."/>
            <person name="Murdoch R.W."/>
            <person name="Higgins S."/>
            <person name="Loffler F."/>
        </authorList>
    </citation>
    <scope>NUCLEOTIDE SEQUENCE</scope>
</reference>
<protein>
    <submittedName>
        <fullName evidence="2">Uncharacterized protein</fullName>
    </submittedName>
</protein>
<keyword evidence="1" id="KW-1133">Transmembrane helix</keyword>
<evidence type="ECO:0000313" key="2">
    <source>
        <dbReference type="EMBL" id="MPM29065.1"/>
    </source>
</evidence>
<keyword evidence="1" id="KW-0472">Membrane</keyword>
<dbReference type="AlphaFoldDB" id="A0A644YKG4"/>
<feature type="transmembrane region" description="Helical" evidence="1">
    <location>
        <begin position="54"/>
        <end position="77"/>
    </location>
</feature>
<dbReference type="EMBL" id="VSSQ01005415">
    <property type="protein sequence ID" value="MPM29065.1"/>
    <property type="molecule type" value="Genomic_DNA"/>
</dbReference>
<feature type="transmembrane region" description="Helical" evidence="1">
    <location>
        <begin position="20"/>
        <end position="42"/>
    </location>
</feature>
<keyword evidence="1" id="KW-0812">Transmembrane</keyword>
<sequence length="100" mass="11953">MNKSEKFLTKWNRYRKYGKVKYILIFGILLESLYCLLFMTLILPMVDYNFNFQYYSWSTFIKNATIGVIVGPIIGFITSYTQWNCNEDRYATIMSHSKML</sequence>
<name>A0A644YKG4_9ZZZZ</name>
<organism evidence="2">
    <name type="scientific">bioreactor metagenome</name>
    <dbReference type="NCBI Taxonomy" id="1076179"/>
    <lineage>
        <taxon>unclassified sequences</taxon>
        <taxon>metagenomes</taxon>
        <taxon>ecological metagenomes</taxon>
    </lineage>
</organism>
<gene>
    <name evidence="2" type="ORF">SDC9_75604</name>
</gene>
<accession>A0A644YKG4</accession>
<comment type="caution">
    <text evidence="2">The sequence shown here is derived from an EMBL/GenBank/DDBJ whole genome shotgun (WGS) entry which is preliminary data.</text>
</comment>